<evidence type="ECO:0000256" key="5">
    <source>
        <dbReference type="SAM" id="MobiDB-lite"/>
    </source>
</evidence>
<keyword evidence="4 6" id="KW-0472">Membrane</keyword>
<keyword evidence="1" id="KW-1003">Cell membrane</keyword>
<evidence type="ECO:0000256" key="6">
    <source>
        <dbReference type="SAM" id="Phobius"/>
    </source>
</evidence>
<dbReference type="EMBL" id="SCWA01000005">
    <property type="protein sequence ID" value="TDL98350.1"/>
    <property type="molecule type" value="Genomic_DNA"/>
</dbReference>
<organism evidence="7 8">
    <name type="scientific">Macrococcus brunensis</name>
    <dbReference type="NCBI Taxonomy" id="198483"/>
    <lineage>
        <taxon>Bacteria</taxon>
        <taxon>Bacillati</taxon>
        <taxon>Bacillota</taxon>
        <taxon>Bacilli</taxon>
        <taxon>Bacillales</taxon>
        <taxon>Staphylococcaceae</taxon>
        <taxon>Macrococcus</taxon>
    </lineage>
</organism>
<dbReference type="RefSeq" id="WP_133431589.1">
    <property type="nucleotide sequence ID" value="NZ_SCWA01000005.1"/>
</dbReference>
<feature type="compositionally biased region" description="Basic and acidic residues" evidence="5">
    <location>
        <begin position="107"/>
        <end position="131"/>
    </location>
</feature>
<dbReference type="InterPro" id="IPR020912">
    <property type="entry name" value="UPF0295"/>
</dbReference>
<gene>
    <name evidence="7" type="ORF">ERX27_04215</name>
</gene>
<accession>A0A4R6BET8</accession>
<feature type="transmembrane region" description="Helical" evidence="6">
    <location>
        <begin position="43"/>
        <end position="66"/>
    </location>
</feature>
<name>A0A4R6BET8_9STAP</name>
<sequence length="131" mass="15087">MKWNKNPTSKINRIRSWALGLIFAAMIVMYLGVILLYMAHSKILFGIFLLLGTLAFLLSFVVYFWIGMLSMRAVTVQCPNCNHYTKMLGRADICANCNEPLTLDPSLEGKEFNEDYNNKRKSAELEKKEER</sequence>
<proteinExistence type="predicted"/>
<comment type="caution">
    <text evidence="7">The sequence shown here is derived from an EMBL/GenBank/DDBJ whole genome shotgun (WGS) entry which is preliminary data.</text>
</comment>
<keyword evidence="8" id="KW-1185">Reference proteome</keyword>
<keyword evidence="3 6" id="KW-1133">Transmembrane helix</keyword>
<reference evidence="7 8" key="1">
    <citation type="submission" date="2019-01" db="EMBL/GenBank/DDBJ databases">
        <title>Draft genome sequences of the type strains of six Macrococcus species.</title>
        <authorList>
            <person name="Mazhar S."/>
            <person name="Altermann E."/>
            <person name="Hill C."/>
            <person name="Mcauliffe O."/>
        </authorList>
    </citation>
    <scope>NUCLEOTIDE SEQUENCE [LARGE SCALE GENOMIC DNA]</scope>
    <source>
        <strain evidence="7 8">CCM4811</strain>
    </source>
</reference>
<evidence type="ECO:0000256" key="4">
    <source>
        <dbReference type="ARBA" id="ARBA00023136"/>
    </source>
</evidence>
<feature type="transmembrane region" description="Helical" evidence="6">
    <location>
        <begin position="16"/>
        <end position="37"/>
    </location>
</feature>
<keyword evidence="2 6" id="KW-0812">Transmembrane</keyword>
<dbReference type="Proteomes" id="UP000295310">
    <property type="component" value="Unassembled WGS sequence"/>
</dbReference>
<evidence type="ECO:0000313" key="7">
    <source>
        <dbReference type="EMBL" id="TDL98350.1"/>
    </source>
</evidence>
<evidence type="ECO:0000256" key="1">
    <source>
        <dbReference type="ARBA" id="ARBA00022475"/>
    </source>
</evidence>
<feature type="region of interest" description="Disordered" evidence="5">
    <location>
        <begin position="105"/>
        <end position="131"/>
    </location>
</feature>
<dbReference type="OrthoDB" id="1653848at2"/>
<protein>
    <submittedName>
        <fullName evidence="7">Uncharacterized protein</fullName>
    </submittedName>
</protein>
<evidence type="ECO:0000256" key="3">
    <source>
        <dbReference type="ARBA" id="ARBA00022989"/>
    </source>
</evidence>
<dbReference type="AlphaFoldDB" id="A0A4R6BET8"/>
<dbReference type="Pfam" id="PF11023">
    <property type="entry name" value="DUF2614"/>
    <property type="match status" value="1"/>
</dbReference>
<evidence type="ECO:0000313" key="8">
    <source>
        <dbReference type="Proteomes" id="UP000295310"/>
    </source>
</evidence>
<evidence type="ECO:0000256" key="2">
    <source>
        <dbReference type="ARBA" id="ARBA00022692"/>
    </source>
</evidence>
<dbReference type="NCBIfam" id="NF002796">
    <property type="entry name" value="PRK02935.1"/>
    <property type="match status" value="1"/>
</dbReference>